<sequence length="32" mass="3715">MGRHHHHGKTPSPLEDTITIGRCYHHWKTPSP</sequence>
<protein>
    <submittedName>
        <fullName evidence="1">Uncharacterized protein</fullName>
    </submittedName>
</protein>
<organism evidence="1 2">
    <name type="scientific">Araneus ventricosus</name>
    <name type="common">Orbweaver spider</name>
    <name type="synonym">Epeira ventricosa</name>
    <dbReference type="NCBI Taxonomy" id="182803"/>
    <lineage>
        <taxon>Eukaryota</taxon>
        <taxon>Metazoa</taxon>
        <taxon>Ecdysozoa</taxon>
        <taxon>Arthropoda</taxon>
        <taxon>Chelicerata</taxon>
        <taxon>Arachnida</taxon>
        <taxon>Araneae</taxon>
        <taxon>Araneomorphae</taxon>
        <taxon>Entelegynae</taxon>
        <taxon>Araneoidea</taxon>
        <taxon>Araneidae</taxon>
        <taxon>Araneus</taxon>
    </lineage>
</organism>
<accession>A0A4Y2BN33</accession>
<evidence type="ECO:0000313" key="2">
    <source>
        <dbReference type="Proteomes" id="UP000499080"/>
    </source>
</evidence>
<dbReference type="Proteomes" id="UP000499080">
    <property type="component" value="Unassembled WGS sequence"/>
</dbReference>
<dbReference type="EMBL" id="BGPR01000095">
    <property type="protein sequence ID" value="GBL93620.1"/>
    <property type="molecule type" value="Genomic_DNA"/>
</dbReference>
<keyword evidence="2" id="KW-1185">Reference proteome</keyword>
<feature type="non-terminal residue" evidence="1">
    <location>
        <position position="32"/>
    </location>
</feature>
<dbReference type="AlphaFoldDB" id="A0A4Y2BN33"/>
<gene>
    <name evidence="1" type="ORF">AVEN_25620_1</name>
</gene>
<reference evidence="1 2" key="1">
    <citation type="journal article" date="2019" name="Sci. Rep.">
        <title>Orb-weaving spider Araneus ventricosus genome elucidates the spidroin gene catalogue.</title>
        <authorList>
            <person name="Kono N."/>
            <person name="Nakamura H."/>
            <person name="Ohtoshi R."/>
            <person name="Moran D.A.P."/>
            <person name="Shinohara A."/>
            <person name="Yoshida Y."/>
            <person name="Fujiwara M."/>
            <person name="Mori M."/>
            <person name="Tomita M."/>
            <person name="Arakawa K."/>
        </authorList>
    </citation>
    <scope>NUCLEOTIDE SEQUENCE [LARGE SCALE GENOMIC DNA]</scope>
</reference>
<evidence type="ECO:0000313" key="1">
    <source>
        <dbReference type="EMBL" id="GBL93620.1"/>
    </source>
</evidence>
<proteinExistence type="predicted"/>
<name>A0A4Y2BN33_ARAVE</name>
<comment type="caution">
    <text evidence="1">The sequence shown here is derived from an EMBL/GenBank/DDBJ whole genome shotgun (WGS) entry which is preliminary data.</text>
</comment>